<evidence type="ECO:0000256" key="3">
    <source>
        <dbReference type="ARBA" id="ARBA00022989"/>
    </source>
</evidence>
<protein>
    <submittedName>
        <fullName evidence="8">Unannotated protein</fullName>
    </submittedName>
</protein>
<dbReference type="PANTHER" id="PTHR11040">
    <property type="entry name" value="ZINC/IRON TRANSPORTER"/>
    <property type="match status" value="1"/>
</dbReference>
<proteinExistence type="predicted"/>
<feature type="transmembrane region" description="Helical" evidence="5">
    <location>
        <begin position="36"/>
        <end position="58"/>
    </location>
</feature>
<evidence type="ECO:0000256" key="2">
    <source>
        <dbReference type="ARBA" id="ARBA00022692"/>
    </source>
</evidence>
<feature type="transmembrane region" description="Helical" evidence="5">
    <location>
        <begin position="198"/>
        <end position="223"/>
    </location>
</feature>
<keyword evidence="2 5" id="KW-0812">Transmembrane</keyword>
<dbReference type="GO" id="GO:0005385">
    <property type="term" value="F:zinc ion transmembrane transporter activity"/>
    <property type="evidence" value="ECO:0007669"/>
    <property type="project" value="TreeGrafter"/>
</dbReference>
<gene>
    <name evidence="6" type="ORF">UFOPK2683_00201</name>
    <name evidence="7" type="ORF">UFOPK3605_00795</name>
    <name evidence="8" type="ORF">UFOPK3897_01764</name>
    <name evidence="9" type="ORF">UFOPK4121_01435</name>
</gene>
<evidence type="ECO:0000256" key="4">
    <source>
        <dbReference type="ARBA" id="ARBA00023136"/>
    </source>
</evidence>
<feature type="transmembrane region" description="Helical" evidence="5">
    <location>
        <begin position="258"/>
        <end position="279"/>
    </location>
</feature>
<organism evidence="8">
    <name type="scientific">freshwater metagenome</name>
    <dbReference type="NCBI Taxonomy" id="449393"/>
    <lineage>
        <taxon>unclassified sequences</taxon>
        <taxon>metagenomes</taxon>
        <taxon>ecological metagenomes</taxon>
    </lineage>
</organism>
<keyword evidence="3 5" id="KW-1133">Transmembrane helix</keyword>
<evidence type="ECO:0000313" key="6">
    <source>
        <dbReference type="EMBL" id="CAB4714639.1"/>
    </source>
</evidence>
<evidence type="ECO:0000256" key="5">
    <source>
        <dbReference type="SAM" id="Phobius"/>
    </source>
</evidence>
<dbReference type="Pfam" id="PF02535">
    <property type="entry name" value="Zip"/>
    <property type="match status" value="1"/>
</dbReference>
<dbReference type="EMBL" id="CAFBMM010000032">
    <property type="protein sequence ID" value="CAB4906410.1"/>
    <property type="molecule type" value="Genomic_DNA"/>
</dbReference>
<evidence type="ECO:0000313" key="9">
    <source>
        <dbReference type="EMBL" id="CAB5031600.1"/>
    </source>
</evidence>
<comment type="subcellular location">
    <subcellularLocation>
        <location evidence="1">Membrane</location>
        <topology evidence="1">Multi-pass membrane protein</topology>
    </subcellularLocation>
</comment>
<keyword evidence="4 5" id="KW-0472">Membrane</keyword>
<dbReference type="AlphaFoldDB" id="A0A6J7NM10"/>
<feature type="transmembrane region" description="Helical" evidence="5">
    <location>
        <begin position="6"/>
        <end position="24"/>
    </location>
</feature>
<sequence>MSSTQIALLGAIAGITIFIGLPVGRIRKLKVSVSTLLNAASAGVLLFLLIETFVHGFEPVEEALLDVTTKTSGTWGEFVVRTVLFFGAFALGLMGLVGYDRQMARRRKASLGPGAAAVQEFGTLRKFHALSDTKRLSVLIAVGIGVHNLAEGLAIGQIAASDQLSLAVLLVVGFALHNATEGFGIVAPLAGETDRPSWGFLFVLGVIAGLPTFLGTIIGQSFVNENLELLFLGLAAGSILYVVVTLVGVAIKHGHKEMLYVGLFAGVTLGALTELVLVAGGL</sequence>
<dbReference type="PANTHER" id="PTHR11040:SF205">
    <property type="entry name" value="ZINC TRANSPORTER ZUPT"/>
    <property type="match status" value="1"/>
</dbReference>
<feature type="transmembrane region" description="Helical" evidence="5">
    <location>
        <begin position="78"/>
        <end position="99"/>
    </location>
</feature>
<reference evidence="8" key="1">
    <citation type="submission" date="2020-05" db="EMBL/GenBank/DDBJ databases">
        <authorList>
            <person name="Chiriac C."/>
            <person name="Salcher M."/>
            <person name="Ghai R."/>
            <person name="Kavagutti S V."/>
        </authorList>
    </citation>
    <scope>NUCLEOTIDE SEQUENCE</scope>
</reference>
<feature type="transmembrane region" description="Helical" evidence="5">
    <location>
        <begin position="136"/>
        <end position="160"/>
    </location>
</feature>
<feature type="transmembrane region" description="Helical" evidence="5">
    <location>
        <begin position="229"/>
        <end position="251"/>
    </location>
</feature>
<dbReference type="EMBL" id="CAEZYK010000006">
    <property type="protein sequence ID" value="CAB4714639.1"/>
    <property type="molecule type" value="Genomic_DNA"/>
</dbReference>
<feature type="transmembrane region" description="Helical" evidence="5">
    <location>
        <begin position="166"/>
        <end position="186"/>
    </location>
</feature>
<evidence type="ECO:0000313" key="8">
    <source>
        <dbReference type="EMBL" id="CAB4991742.1"/>
    </source>
</evidence>
<dbReference type="EMBL" id="CAFBPQ010000063">
    <property type="protein sequence ID" value="CAB5031600.1"/>
    <property type="molecule type" value="Genomic_DNA"/>
</dbReference>
<dbReference type="InterPro" id="IPR003689">
    <property type="entry name" value="ZIP"/>
</dbReference>
<evidence type="ECO:0000256" key="1">
    <source>
        <dbReference type="ARBA" id="ARBA00004141"/>
    </source>
</evidence>
<name>A0A6J7NM10_9ZZZZ</name>
<dbReference type="EMBL" id="CAFBOF010000087">
    <property type="protein sequence ID" value="CAB4991742.1"/>
    <property type="molecule type" value="Genomic_DNA"/>
</dbReference>
<evidence type="ECO:0000313" key="7">
    <source>
        <dbReference type="EMBL" id="CAB4906410.1"/>
    </source>
</evidence>
<accession>A0A6J7NM10</accession>
<dbReference type="GO" id="GO:0016020">
    <property type="term" value="C:membrane"/>
    <property type="evidence" value="ECO:0007669"/>
    <property type="project" value="UniProtKB-SubCell"/>
</dbReference>